<dbReference type="InterPro" id="IPR003673">
    <property type="entry name" value="CoA-Trfase_fam_III"/>
</dbReference>
<dbReference type="EMBL" id="CP015958">
    <property type="protein sequence ID" value="QLB63815.1"/>
    <property type="molecule type" value="Genomic_DNA"/>
</dbReference>
<reference evidence="2 3" key="1">
    <citation type="journal article" date="2014" name="Genome Announc.">
        <title>Draft Genome Sequence of the Haloacid-Degrading Burkholderia caribensis Strain MBA4.</title>
        <authorList>
            <person name="Pan Y."/>
            <person name="Kong K.F."/>
            <person name="Tsang J.S."/>
        </authorList>
    </citation>
    <scope>NUCLEOTIDE SEQUENCE [LARGE SCALE GENOMIC DNA]</scope>
    <source>
        <strain evidence="2 3">852011</strain>
    </source>
</reference>
<dbReference type="InterPro" id="IPR044855">
    <property type="entry name" value="CoA-Trfase_III_dom3_sf"/>
</dbReference>
<organism evidence="2 3">
    <name type="scientific">Paraburkholderia caribensis</name>
    <dbReference type="NCBI Taxonomy" id="75105"/>
    <lineage>
        <taxon>Bacteria</taxon>
        <taxon>Pseudomonadati</taxon>
        <taxon>Pseudomonadota</taxon>
        <taxon>Betaproteobacteria</taxon>
        <taxon>Burkholderiales</taxon>
        <taxon>Burkholderiaceae</taxon>
        <taxon>Paraburkholderia</taxon>
    </lineage>
</organism>
<dbReference type="Gene3D" id="3.30.1540.10">
    <property type="entry name" value="formyl-coa transferase, domain 3"/>
    <property type="match status" value="1"/>
</dbReference>
<dbReference type="AlphaFoldDB" id="A0A9Q6S3D7"/>
<accession>A0A9Q6S3D7</accession>
<dbReference type="PANTHER" id="PTHR48228">
    <property type="entry name" value="SUCCINYL-COA--D-CITRAMALATE COA-TRANSFERASE"/>
    <property type="match status" value="1"/>
</dbReference>
<dbReference type="Gene3D" id="3.40.50.10540">
    <property type="entry name" value="Crotonobetainyl-coa:carnitine coa-transferase, domain 1"/>
    <property type="match status" value="1"/>
</dbReference>
<name>A0A9Q6S3D7_9BURK</name>
<dbReference type="InterPro" id="IPR050509">
    <property type="entry name" value="CoA-transferase_III"/>
</dbReference>
<gene>
    <name evidence="2" type="ORF">A9O66_02535</name>
</gene>
<dbReference type="PANTHER" id="PTHR48228:SF5">
    <property type="entry name" value="ALPHA-METHYLACYL-COA RACEMASE"/>
    <property type="match status" value="1"/>
</dbReference>
<evidence type="ECO:0000256" key="1">
    <source>
        <dbReference type="SAM" id="MobiDB-lite"/>
    </source>
</evidence>
<proteinExistence type="predicted"/>
<dbReference type="Pfam" id="PF02515">
    <property type="entry name" value="CoA_transf_3"/>
    <property type="match status" value="1"/>
</dbReference>
<dbReference type="InterPro" id="IPR023606">
    <property type="entry name" value="CoA-Trfase_III_dom_1_sf"/>
</dbReference>
<feature type="region of interest" description="Disordered" evidence="1">
    <location>
        <begin position="341"/>
        <end position="364"/>
    </location>
</feature>
<dbReference type="SUPFAM" id="SSF89796">
    <property type="entry name" value="CoA-transferase family III (CaiB/BaiF)"/>
    <property type="match status" value="1"/>
</dbReference>
<dbReference type="Proteomes" id="UP000509548">
    <property type="component" value="Chromosome 1"/>
</dbReference>
<dbReference type="GO" id="GO:0003824">
    <property type="term" value="F:catalytic activity"/>
    <property type="evidence" value="ECO:0007669"/>
    <property type="project" value="InterPro"/>
</dbReference>
<sequence length="364" mass="38653">MKGLRVLDLTRLLPGPVATLRLAEMGADVLKIEAPGAGDATRTMMQSSADRVAGRPGAFYRLVNRGKRETRLDLKSEGGRTVLMALAREADVLIESFRPGVMERLGLGYDVLRVINPKLVYCAISGYGADGPFAQLAGHDLNYIGYAGVLDQLASRDGAPIVPNFQIADLLGGALSAVNQILAALWAVARGGDGRFVDVSMAHCTYANNVVAQVALANDGTAPVAGSSLLNGGVPCYNLYRTLDGRWLAVGALELKFWETLCMALDRPDWATRHWSLGQAIAGPDAVQLIKDLADVIAARTLDEWAALLVPLDCCVSPVLTPAEAAHHPLFNAAAREALMQRQASDAESDEAPDGLSESRAGKP</sequence>
<evidence type="ECO:0000313" key="2">
    <source>
        <dbReference type="EMBL" id="QLB63815.1"/>
    </source>
</evidence>
<evidence type="ECO:0000313" key="3">
    <source>
        <dbReference type="Proteomes" id="UP000509548"/>
    </source>
</evidence>
<protein>
    <submittedName>
        <fullName evidence="2">Carnitine dehydratase</fullName>
    </submittedName>
</protein>